<sequence>MNKVEVVYSLLEKVVSELNRQAVVITLNQQVKTKKHMSLSGANGRLWISPSQYGYDVSLSGLSLEKQLEPTLTSYFGRECDGYKQLNGNKGFKRQPFWRTDNFRDVEVVCEMYAKTGK</sequence>
<name>A0ABQ1I0X5_9ALTE</name>
<keyword evidence="2" id="KW-1185">Reference proteome</keyword>
<evidence type="ECO:0008006" key="3">
    <source>
        <dbReference type="Google" id="ProtNLM"/>
    </source>
</evidence>
<accession>A0ABQ1I0X5</accession>
<dbReference type="Proteomes" id="UP000651977">
    <property type="component" value="Unassembled WGS sequence"/>
</dbReference>
<protein>
    <recommendedName>
        <fullName evidence="3">Histidine kinase</fullName>
    </recommendedName>
</protein>
<dbReference type="EMBL" id="BMDY01000006">
    <property type="protein sequence ID" value="GGB01009.1"/>
    <property type="molecule type" value="Genomic_DNA"/>
</dbReference>
<evidence type="ECO:0000313" key="2">
    <source>
        <dbReference type="Proteomes" id="UP000651977"/>
    </source>
</evidence>
<dbReference type="RefSeq" id="WP_055734828.1">
    <property type="nucleotide sequence ID" value="NZ_BMDY01000006.1"/>
</dbReference>
<gene>
    <name evidence="1" type="ORF">GCM10007414_12700</name>
</gene>
<reference evidence="2" key="1">
    <citation type="journal article" date="2019" name="Int. J. Syst. Evol. Microbiol.">
        <title>The Global Catalogue of Microorganisms (GCM) 10K type strain sequencing project: providing services to taxonomists for standard genome sequencing and annotation.</title>
        <authorList>
            <consortium name="The Broad Institute Genomics Platform"/>
            <consortium name="The Broad Institute Genome Sequencing Center for Infectious Disease"/>
            <person name="Wu L."/>
            <person name="Ma J."/>
        </authorList>
    </citation>
    <scope>NUCLEOTIDE SEQUENCE [LARGE SCALE GENOMIC DNA]</scope>
    <source>
        <strain evidence="2">CGMCC 1.10131</strain>
    </source>
</reference>
<organism evidence="1 2">
    <name type="scientific">Agarivorans gilvus</name>
    <dbReference type="NCBI Taxonomy" id="680279"/>
    <lineage>
        <taxon>Bacteria</taxon>
        <taxon>Pseudomonadati</taxon>
        <taxon>Pseudomonadota</taxon>
        <taxon>Gammaproteobacteria</taxon>
        <taxon>Alteromonadales</taxon>
        <taxon>Alteromonadaceae</taxon>
        <taxon>Agarivorans</taxon>
    </lineage>
</organism>
<evidence type="ECO:0000313" key="1">
    <source>
        <dbReference type="EMBL" id="GGB01009.1"/>
    </source>
</evidence>
<comment type="caution">
    <text evidence="1">The sequence shown here is derived from an EMBL/GenBank/DDBJ whole genome shotgun (WGS) entry which is preliminary data.</text>
</comment>
<proteinExistence type="predicted"/>